<dbReference type="PhylomeDB" id="E9GDH1"/>
<evidence type="ECO:0000313" key="3">
    <source>
        <dbReference type="EMBL" id="EFX82080.1"/>
    </source>
</evidence>
<dbReference type="InterPro" id="IPR029034">
    <property type="entry name" value="Cystine-knot_cytokine"/>
</dbReference>
<dbReference type="InterPro" id="IPR000072">
    <property type="entry name" value="PDGF/VEGF_dom"/>
</dbReference>
<keyword evidence="4" id="KW-1185">Reference proteome</keyword>
<proteinExistence type="predicted"/>
<dbReference type="Proteomes" id="UP000000305">
    <property type="component" value="Unassembled WGS sequence"/>
</dbReference>
<dbReference type="PANTHER" id="PTHR21719:SF1">
    <property type="entry name" value="FI06402P-RELATED"/>
    <property type="match status" value="1"/>
</dbReference>
<dbReference type="PANTHER" id="PTHR21719">
    <property type="entry name" value="FI06402P-RELATED"/>
    <property type="match status" value="1"/>
</dbReference>
<dbReference type="OrthoDB" id="6344394at2759"/>
<feature type="domain" description="Platelet-derived growth factor (PDGF) family profile" evidence="2">
    <location>
        <begin position="47"/>
        <end position="126"/>
    </location>
</feature>
<dbReference type="GO" id="GO:0008083">
    <property type="term" value="F:growth factor activity"/>
    <property type="evidence" value="ECO:0007669"/>
    <property type="project" value="InterPro"/>
</dbReference>
<dbReference type="InParanoid" id="E9GDH1"/>
<dbReference type="AlphaFoldDB" id="E9GDH1"/>
<dbReference type="EMBL" id="GL732540">
    <property type="protein sequence ID" value="EFX82080.1"/>
    <property type="molecule type" value="Genomic_DNA"/>
</dbReference>
<dbReference type="SUPFAM" id="SSF57501">
    <property type="entry name" value="Cystine-knot cytokines"/>
    <property type="match status" value="1"/>
</dbReference>
<dbReference type="FunFam" id="2.10.90.10:FF:000079">
    <property type="entry name" value="Uncharacterized protein"/>
    <property type="match status" value="1"/>
</dbReference>
<dbReference type="GO" id="GO:0035099">
    <property type="term" value="P:hemocyte migration"/>
    <property type="evidence" value="ECO:0000318"/>
    <property type="project" value="GO_Central"/>
</dbReference>
<dbReference type="Pfam" id="PF00341">
    <property type="entry name" value="PDGF"/>
    <property type="match status" value="1"/>
</dbReference>
<protein>
    <recommendedName>
        <fullName evidence="2">Platelet-derived growth factor (PDGF) family profile domain-containing protein</fullName>
    </recommendedName>
</protein>
<organism evidence="3 4">
    <name type="scientific">Daphnia pulex</name>
    <name type="common">Water flea</name>
    <dbReference type="NCBI Taxonomy" id="6669"/>
    <lineage>
        <taxon>Eukaryota</taxon>
        <taxon>Metazoa</taxon>
        <taxon>Ecdysozoa</taxon>
        <taxon>Arthropoda</taxon>
        <taxon>Crustacea</taxon>
        <taxon>Branchiopoda</taxon>
        <taxon>Diplostraca</taxon>
        <taxon>Cladocera</taxon>
        <taxon>Anomopoda</taxon>
        <taxon>Daphniidae</taxon>
        <taxon>Daphnia</taxon>
    </lineage>
</organism>
<dbReference type="HOGENOM" id="CLU_1983786_0_0_1"/>
<feature type="signal peptide" evidence="1">
    <location>
        <begin position="1"/>
        <end position="16"/>
    </location>
</feature>
<dbReference type="Gene3D" id="2.10.90.10">
    <property type="entry name" value="Cystine-knot cytokines"/>
    <property type="match status" value="1"/>
</dbReference>
<reference evidence="3 4" key="1">
    <citation type="journal article" date="2011" name="Science">
        <title>The ecoresponsive genome of Daphnia pulex.</title>
        <authorList>
            <person name="Colbourne J.K."/>
            <person name="Pfrender M.E."/>
            <person name="Gilbert D."/>
            <person name="Thomas W.K."/>
            <person name="Tucker A."/>
            <person name="Oakley T.H."/>
            <person name="Tokishita S."/>
            <person name="Aerts A."/>
            <person name="Arnold G.J."/>
            <person name="Basu M.K."/>
            <person name="Bauer D.J."/>
            <person name="Caceres C.E."/>
            <person name="Carmel L."/>
            <person name="Casola C."/>
            <person name="Choi J.H."/>
            <person name="Detter J.C."/>
            <person name="Dong Q."/>
            <person name="Dusheyko S."/>
            <person name="Eads B.D."/>
            <person name="Frohlich T."/>
            <person name="Geiler-Samerotte K.A."/>
            <person name="Gerlach D."/>
            <person name="Hatcher P."/>
            <person name="Jogdeo S."/>
            <person name="Krijgsveld J."/>
            <person name="Kriventseva E.V."/>
            <person name="Kultz D."/>
            <person name="Laforsch C."/>
            <person name="Lindquist E."/>
            <person name="Lopez J."/>
            <person name="Manak J.R."/>
            <person name="Muller J."/>
            <person name="Pangilinan J."/>
            <person name="Patwardhan R.P."/>
            <person name="Pitluck S."/>
            <person name="Pritham E.J."/>
            <person name="Rechtsteiner A."/>
            <person name="Rho M."/>
            <person name="Rogozin I.B."/>
            <person name="Sakarya O."/>
            <person name="Salamov A."/>
            <person name="Schaack S."/>
            <person name="Shapiro H."/>
            <person name="Shiga Y."/>
            <person name="Skalitzky C."/>
            <person name="Smith Z."/>
            <person name="Souvorov A."/>
            <person name="Sung W."/>
            <person name="Tang Z."/>
            <person name="Tsuchiya D."/>
            <person name="Tu H."/>
            <person name="Vos H."/>
            <person name="Wang M."/>
            <person name="Wolf Y.I."/>
            <person name="Yamagata H."/>
            <person name="Yamada T."/>
            <person name="Ye Y."/>
            <person name="Shaw J.R."/>
            <person name="Andrews J."/>
            <person name="Crease T.J."/>
            <person name="Tang H."/>
            <person name="Lucas S.M."/>
            <person name="Robertson H.M."/>
            <person name="Bork P."/>
            <person name="Koonin E.V."/>
            <person name="Zdobnov E.M."/>
            <person name="Grigoriev I.V."/>
            <person name="Lynch M."/>
            <person name="Boore J.L."/>
        </authorList>
    </citation>
    <scope>NUCLEOTIDE SEQUENCE [LARGE SCALE GENOMIC DNA]</scope>
</reference>
<evidence type="ECO:0000256" key="1">
    <source>
        <dbReference type="SAM" id="SignalP"/>
    </source>
</evidence>
<dbReference type="KEGG" id="dpx:DAPPUDRAFT_302511"/>
<evidence type="ECO:0000313" key="4">
    <source>
        <dbReference type="Proteomes" id="UP000000305"/>
    </source>
</evidence>
<evidence type="ECO:0000259" key="2">
    <source>
        <dbReference type="Pfam" id="PF00341"/>
    </source>
</evidence>
<dbReference type="GO" id="GO:0016020">
    <property type="term" value="C:membrane"/>
    <property type="evidence" value="ECO:0007669"/>
    <property type="project" value="InterPro"/>
</dbReference>
<sequence>MMFISSAFLMVVLCLAAGGGFNTLEAKSLVTFKKNIDQVLKEWNCNKPQERLVYLEDEYVEYNPAAIYLPHAAVVQRCEKSIGCCKTGHVCTSAEEEEMTFIVEEFLRGKKMKKEVVLSNHLRCECQSVTRERK</sequence>
<keyword evidence="1" id="KW-0732">Signal</keyword>
<feature type="chain" id="PRO_5003240865" description="Platelet-derived growth factor (PDGF) family profile domain-containing protein" evidence="1">
    <location>
        <begin position="17"/>
        <end position="134"/>
    </location>
</feature>
<accession>E9GDH1</accession>
<gene>
    <name evidence="3" type="ORF">DAPPUDRAFT_302511</name>
</gene>
<name>E9GDH1_DAPPU</name>